<dbReference type="HOGENOM" id="CLU_056469_2_3_0"/>
<dbReference type="GO" id="GO:0005886">
    <property type="term" value="C:plasma membrane"/>
    <property type="evidence" value="ECO:0007669"/>
    <property type="project" value="UniProtKB-ARBA"/>
</dbReference>
<gene>
    <name evidence="7" type="ordered locus">Tter_2111</name>
</gene>
<dbReference type="AlphaFoldDB" id="D1CGZ2"/>
<dbReference type="OrthoDB" id="5431428at2"/>
<dbReference type="CDD" id="cd16914">
    <property type="entry name" value="EcfT"/>
    <property type="match status" value="1"/>
</dbReference>
<dbReference type="PANTHER" id="PTHR34857">
    <property type="entry name" value="SLL0384 PROTEIN"/>
    <property type="match status" value="1"/>
</dbReference>
<evidence type="ECO:0000256" key="5">
    <source>
        <dbReference type="ARBA" id="ARBA00023136"/>
    </source>
</evidence>
<feature type="transmembrane region" description="Helical" evidence="6">
    <location>
        <begin position="64"/>
        <end position="82"/>
    </location>
</feature>
<feature type="transmembrane region" description="Helical" evidence="6">
    <location>
        <begin position="102"/>
        <end position="124"/>
    </location>
</feature>
<dbReference type="InterPro" id="IPR003339">
    <property type="entry name" value="ABC/ECF_trnsptr_transmembrane"/>
</dbReference>
<dbReference type="RefSeq" id="WP_012876044.1">
    <property type="nucleotide sequence ID" value="NC_013526.1"/>
</dbReference>
<comment type="subcellular location">
    <subcellularLocation>
        <location evidence="1">Membrane</location>
        <topology evidence="1">Multi-pass membrane protein</topology>
    </subcellularLocation>
</comment>
<feature type="transmembrane region" description="Helical" evidence="6">
    <location>
        <begin position="20"/>
        <end position="52"/>
    </location>
</feature>
<proteinExistence type="predicted"/>
<dbReference type="InterPro" id="IPR051611">
    <property type="entry name" value="ECF_transporter_component"/>
</dbReference>
<dbReference type="PANTHER" id="PTHR34857:SF2">
    <property type="entry name" value="SLL0384 PROTEIN"/>
    <property type="match status" value="1"/>
</dbReference>
<name>D1CGZ2_THET1</name>
<evidence type="ECO:0000256" key="4">
    <source>
        <dbReference type="ARBA" id="ARBA00022989"/>
    </source>
</evidence>
<feature type="transmembrane region" description="Helical" evidence="6">
    <location>
        <begin position="184"/>
        <end position="202"/>
    </location>
</feature>
<evidence type="ECO:0000313" key="8">
    <source>
        <dbReference type="Proteomes" id="UP000000323"/>
    </source>
</evidence>
<dbReference type="KEGG" id="ttr:Tter_2111"/>
<evidence type="ECO:0000256" key="2">
    <source>
        <dbReference type="ARBA" id="ARBA00022475"/>
    </source>
</evidence>
<keyword evidence="3 6" id="KW-0812">Transmembrane</keyword>
<keyword evidence="8" id="KW-1185">Reference proteome</keyword>
<dbReference type="STRING" id="525904.Tter_2111"/>
<keyword evidence="5 6" id="KW-0472">Membrane</keyword>
<evidence type="ECO:0000256" key="6">
    <source>
        <dbReference type="SAM" id="Phobius"/>
    </source>
</evidence>
<evidence type="ECO:0000256" key="1">
    <source>
        <dbReference type="ARBA" id="ARBA00004141"/>
    </source>
</evidence>
<keyword evidence="2" id="KW-1003">Cell membrane</keyword>
<dbReference type="EMBL" id="CP001826">
    <property type="protein sequence ID" value="ACZ43013.1"/>
    <property type="molecule type" value="Genomic_DNA"/>
</dbReference>
<organism evidence="7 8">
    <name type="scientific">Thermobaculum terrenum (strain ATCC BAA-798 / CCMEE 7001 / YNP1)</name>
    <dbReference type="NCBI Taxonomy" id="525904"/>
    <lineage>
        <taxon>Bacteria</taxon>
        <taxon>Bacillati</taxon>
        <taxon>Chloroflexota</taxon>
        <taxon>Chloroflexia</taxon>
        <taxon>Candidatus Thermobaculales</taxon>
        <taxon>Candidatus Thermobaculaceae</taxon>
        <taxon>Thermobaculum</taxon>
    </lineage>
</organism>
<protein>
    <submittedName>
        <fullName evidence="7">Cobalt transport protein</fullName>
    </submittedName>
</protein>
<evidence type="ECO:0000313" key="7">
    <source>
        <dbReference type="EMBL" id="ACZ43013.1"/>
    </source>
</evidence>
<keyword evidence="4 6" id="KW-1133">Transmembrane helix</keyword>
<sequence length="253" mass="27546">MLEYVQGDSFLHRLNPVTKLVVATCLVVATFLMPGFAPSLVVALLLLACAWLAGVAGRAIRPTLSILAPLAIALLLIQGMFYPGRQTPVVTVGPITFWREGLLYALTFTCRIAVIILAFLLLMLTTHPKALSVALVQRGMSPKLAYVFLASLQFIPEMQRRALIISEAQQARGLDTRANLWRRLGSLTVMLVPLIAGALIAAETRFLALEARGFGRKGQRTSLLEVPDGGVDRLLRWAAPALLLLLIAWKVVA</sequence>
<dbReference type="Pfam" id="PF02361">
    <property type="entry name" value="CbiQ"/>
    <property type="match status" value="1"/>
</dbReference>
<evidence type="ECO:0000256" key="3">
    <source>
        <dbReference type="ARBA" id="ARBA00022692"/>
    </source>
</evidence>
<dbReference type="eggNOG" id="COG0619">
    <property type="taxonomic scope" value="Bacteria"/>
</dbReference>
<accession>D1CGZ2</accession>
<reference evidence="8" key="1">
    <citation type="journal article" date="2010" name="Stand. Genomic Sci.">
        <title>Complete genome sequence of 'Thermobaculum terrenum' type strain (YNP1).</title>
        <authorList>
            <person name="Kiss H."/>
            <person name="Cleland D."/>
            <person name="Lapidus A."/>
            <person name="Lucas S."/>
            <person name="Glavina Del Rio T."/>
            <person name="Nolan M."/>
            <person name="Tice H."/>
            <person name="Han C."/>
            <person name="Goodwin L."/>
            <person name="Pitluck S."/>
            <person name="Liolios K."/>
            <person name="Ivanova N."/>
            <person name="Mavromatis K."/>
            <person name="Ovchinnikova G."/>
            <person name="Pati A."/>
            <person name="Chen A."/>
            <person name="Palaniappan K."/>
            <person name="Land M."/>
            <person name="Hauser L."/>
            <person name="Chang Y."/>
            <person name="Jeffries C."/>
            <person name="Lu M."/>
            <person name="Brettin T."/>
            <person name="Detter J."/>
            <person name="Goker M."/>
            <person name="Tindall B."/>
            <person name="Beck B."/>
            <person name="McDermott T."/>
            <person name="Woyke T."/>
            <person name="Bristow J."/>
            <person name="Eisen J."/>
            <person name="Markowitz V."/>
            <person name="Hugenholtz P."/>
            <person name="Kyrpides N."/>
            <person name="Klenk H."/>
            <person name="Cheng J."/>
        </authorList>
    </citation>
    <scope>NUCLEOTIDE SEQUENCE [LARGE SCALE GENOMIC DNA]</scope>
    <source>
        <strain evidence="8">ATCC BAA-798 / YNP1</strain>
    </source>
</reference>
<dbReference type="Proteomes" id="UP000000323">
    <property type="component" value="Chromosome 2"/>
</dbReference>